<keyword evidence="6" id="KW-0963">Cytoplasm</keyword>
<dbReference type="NCBIfam" id="TIGR02432">
    <property type="entry name" value="lysidine_TilS_N"/>
    <property type="match status" value="1"/>
</dbReference>
<dbReference type="RefSeq" id="WP_245820419.1">
    <property type="nucleotide sequence ID" value="NZ_FXZK01000001.1"/>
</dbReference>
<evidence type="ECO:0000256" key="3">
    <source>
        <dbReference type="ARBA" id="ARBA00022741"/>
    </source>
</evidence>
<dbReference type="GO" id="GO:0005524">
    <property type="term" value="F:ATP binding"/>
    <property type="evidence" value="ECO:0007669"/>
    <property type="project" value="UniProtKB-UniRule"/>
</dbReference>
<sequence>MQLDQGWLLAQAEDAPLLHVVDTAFPRTPPEKIAVAVSGGSDSTALLHLFARWAAQTGHAVQAVTLNHGLRAEAAREAEAVARLCAELAVPHTVLQWDGAAAKGNIQAAAREARYRLIADWAKAQGVGGVALGHTQDDIAETFLIRLSRKAGLDGLAAMRPRFERDGVTWVRPLWQQSRAELRDYLIRNDVTWVDDPSNEDPAYDRTRARAALAALAPLGIDAEGIMHSAFALGQARSALDYYTRSAVEARIEIDRGDVILDLADPHSLPAEIARRLNVAALKWVGGKDYGPRWSTLAPMGYALSTTGKFTLSGCLVSQKGSVRRFTREHQAVAKVTAPLGAVWDGRWIVEGPGDYEVRALGEAVSQCPEWRDSGLPRQSLLASPAVWQGDTLIAAPLAGLNPAFSARIVAEFQDSWDSH</sequence>
<name>A0A238LA98_9RHOB</name>
<dbReference type="PANTHER" id="PTHR43033">
    <property type="entry name" value="TRNA(ILE)-LYSIDINE SYNTHASE-RELATED"/>
    <property type="match status" value="1"/>
</dbReference>
<dbReference type="HAMAP" id="MF_01161">
    <property type="entry name" value="tRNA_Ile_lys_synt"/>
    <property type="match status" value="1"/>
</dbReference>
<dbReference type="GO" id="GO:0032267">
    <property type="term" value="F:tRNA(Ile)-lysidine synthase activity"/>
    <property type="evidence" value="ECO:0007669"/>
    <property type="project" value="UniProtKB-EC"/>
</dbReference>
<proteinExistence type="inferred from homology"/>
<dbReference type="EMBL" id="FXZK01000001">
    <property type="protein sequence ID" value="SMY06609.1"/>
    <property type="molecule type" value="Genomic_DNA"/>
</dbReference>
<evidence type="ECO:0000256" key="4">
    <source>
        <dbReference type="ARBA" id="ARBA00022840"/>
    </source>
</evidence>
<feature type="binding site" evidence="6">
    <location>
        <begin position="38"/>
        <end position="43"/>
    </location>
    <ligand>
        <name>ATP</name>
        <dbReference type="ChEBI" id="CHEBI:30616"/>
    </ligand>
</feature>
<dbReference type="EC" id="6.3.4.19" evidence="6"/>
<dbReference type="CDD" id="cd01992">
    <property type="entry name" value="TilS_N"/>
    <property type="match status" value="1"/>
</dbReference>
<dbReference type="GO" id="GO:0006400">
    <property type="term" value="P:tRNA modification"/>
    <property type="evidence" value="ECO:0007669"/>
    <property type="project" value="UniProtKB-UniRule"/>
</dbReference>
<dbReference type="InterPro" id="IPR014729">
    <property type="entry name" value="Rossmann-like_a/b/a_fold"/>
</dbReference>
<dbReference type="InterPro" id="IPR011063">
    <property type="entry name" value="TilS/TtcA_N"/>
</dbReference>
<dbReference type="GO" id="GO:0005737">
    <property type="term" value="C:cytoplasm"/>
    <property type="evidence" value="ECO:0007669"/>
    <property type="project" value="UniProtKB-SubCell"/>
</dbReference>
<dbReference type="Gene3D" id="3.40.50.620">
    <property type="entry name" value="HUPs"/>
    <property type="match status" value="1"/>
</dbReference>
<comment type="function">
    <text evidence="6">Ligates lysine onto the cytidine present at position 34 of the AUA codon-specific tRNA(Ile) that contains the anticodon CAU, in an ATP-dependent manner. Cytidine is converted to lysidine, thus changing the amino acid specificity of the tRNA from methionine to isoleucine.</text>
</comment>
<evidence type="ECO:0000256" key="5">
    <source>
        <dbReference type="ARBA" id="ARBA00048539"/>
    </source>
</evidence>
<evidence type="ECO:0000256" key="1">
    <source>
        <dbReference type="ARBA" id="ARBA00022598"/>
    </source>
</evidence>
<dbReference type="Proteomes" id="UP000201613">
    <property type="component" value="Unassembled WGS sequence"/>
</dbReference>
<accession>A0A238LA98</accession>
<dbReference type="InterPro" id="IPR012094">
    <property type="entry name" value="tRNA_Ile_lys_synt"/>
</dbReference>
<dbReference type="PANTHER" id="PTHR43033:SF1">
    <property type="entry name" value="TRNA(ILE)-LYSIDINE SYNTHASE-RELATED"/>
    <property type="match status" value="1"/>
</dbReference>
<organism evidence="8 9">
    <name type="scientific">Flavimaricola marinus</name>
    <dbReference type="NCBI Taxonomy" id="1819565"/>
    <lineage>
        <taxon>Bacteria</taxon>
        <taxon>Pseudomonadati</taxon>
        <taxon>Pseudomonadota</taxon>
        <taxon>Alphaproteobacteria</taxon>
        <taxon>Rhodobacterales</taxon>
        <taxon>Paracoccaceae</taxon>
        <taxon>Flavimaricola</taxon>
    </lineage>
</organism>
<comment type="catalytic activity">
    <reaction evidence="5 6">
        <text>cytidine(34) in tRNA(Ile2) + L-lysine + ATP = lysidine(34) in tRNA(Ile2) + AMP + diphosphate + H(+)</text>
        <dbReference type="Rhea" id="RHEA:43744"/>
        <dbReference type="Rhea" id="RHEA-COMP:10625"/>
        <dbReference type="Rhea" id="RHEA-COMP:10670"/>
        <dbReference type="ChEBI" id="CHEBI:15378"/>
        <dbReference type="ChEBI" id="CHEBI:30616"/>
        <dbReference type="ChEBI" id="CHEBI:32551"/>
        <dbReference type="ChEBI" id="CHEBI:33019"/>
        <dbReference type="ChEBI" id="CHEBI:82748"/>
        <dbReference type="ChEBI" id="CHEBI:83665"/>
        <dbReference type="ChEBI" id="CHEBI:456215"/>
        <dbReference type="EC" id="6.3.4.19"/>
    </reaction>
</comment>
<keyword evidence="4 6" id="KW-0067">ATP-binding</keyword>
<feature type="domain" description="tRNA(Ile)-lysidine/2-thiocytidine synthase N-terminal" evidence="7">
    <location>
        <begin position="32"/>
        <end position="211"/>
    </location>
</feature>
<protein>
    <recommendedName>
        <fullName evidence="6">tRNA(Ile)-lysidine synthase</fullName>
        <ecNumber evidence="6">6.3.4.19</ecNumber>
    </recommendedName>
    <alternativeName>
        <fullName evidence="6">tRNA(Ile)-2-lysyl-cytidine synthase</fullName>
    </alternativeName>
    <alternativeName>
        <fullName evidence="6">tRNA(Ile)-lysidine synthetase</fullName>
    </alternativeName>
</protein>
<evidence type="ECO:0000256" key="2">
    <source>
        <dbReference type="ARBA" id="ARBA00022694"/>
    </source>
</evidence>
<dbReference type="SUPFAM" id="SSF52402">
    <property type="entry name" value="Adenine nucleotide alpha hydrolases-like"/>
    <property type="match status" value="1"/>
</dbReference>
<keyword evidence="9" id="KW-1185">Reference proteome</keyword>
<keyword evidence="3 6" id="KW-0547">Nucleotide-binding</keyword>
<dbReference type="InterPro" id="IPR012795">
    <property type="entry name" value="tRNA_Ile_lys_synt_N"/>
</dbReference>
<dbReference type="AlphaFoldDB" id="A0A238LA98"/>
<evidence type="ECO:0000256" key="6">
    <source>
        <dbReference type="HAMAP-Rule" id="MF_01161"/>
    </source>
</evidence>
<dbReference type="Pfam" id="PF01171">
    <property type="entry name" value="ATP_bind_3"/>
    <property type="match status" value="1"/>
</dbReference>
<reference evidence="8 9" key="1">
    <citation type="submission" date="2017-05" db="EMBL/GenBank/DDBJ databases">
        <authorList>
            <person name="Song R."/>
            <person name="Chenine A.L."/>
            <person name="Ruprecht R.M."/>
        </authorList>
    </citation>
    <scope>NUCLEOTIDE SEQUENCE [LARGE SCALE GENOMIC DNA]</scope>
    <source>
        <strain evidence="8 9">CECT 8899</strain>
    </source>
</reference>
<keyword evidence="1 6" id="KW-0436">Ligase</keyword>
<evidence type="ECO:0000259" key="7">
    <source>
        <dbReference type="Pfam" id="PF01171"/>
    </source>
</evidence>
<keyword evidence="2 6" id="KW-0819">tRNA processing</keyword>
<gene>
    <name evidence="6 8" type="primary">tilS</name>
    <name evidence="8" type="ORF">LOM8899_00736</name>
</gene>
<comment type="subcellular location">
    <subcellularLocation>
        <location evidence="6">Cytoplasm</location>
    </subcellularLocation>
</comment>
<evidence type="ECO:0000313" key="8">
    <source>
        <dbReference type="EMBL" id="SMY06609.1"/>
    </source>
</evidence>
<comment type="domain">
    <text evidence="6">The N-terminal region contains the highly conserved SGGXDS motif, predicted to be a P-loop motif involved in ATP binding.</text>
</comment>
<comment type="similarity">
    <text evidence="6">Belongs to the tRNA(Ile)-lysidine synthase family.</text>
</comment>
<evidence type="ECO:0000313" key="9">
    <source>
        <dbReference type="Proteomes" id="UP000201613"/>
    </source>
</evidence>